<keyword evidence="3" id="KW-1133">Transmembrane helix</keyword>
<feature type="compositionally biased region" description="Polar residues" evidence="2">
    <location>
        <begin position="90"/>
        <end position="99"/>
    </location>
</feature>
<keyword evidence="6" id="KW-1185">Reference proteome</keyword>
<evidence type="ECO:0000256" key="3">
    <source>
        <dbReference type="SAM" id="Phobius"/>
    </source>
</evidence>
<feature type="domain" description="DUF155" evidence="4">
    <location>
        <begin position="323"/>
        <end position="494"/>
    </location>
</feature>
<feature type="compositionally biased region" description="Basic and acidic residues" evidence="2">
    <location>
        <begin position="258"/>
        <end position="268"/>
    </location>
</feature>
<feature type="transmembrane region" description="Helical" evidence="3">
    <location>
        <begin position="519"/>
        <end position="541"/>
    </location>
</feature>
<evidence type="ECO:0000259" key="4">
    <source>
        <dbReference type="Pfam" id="PF02582"/>
    </source>
</evidence>
<dbReference type="HOGENOM" id="CLU_011220_1_1_1"/>
<feature type="compositionally biased region" description="Polar residues" evidence="2">
    <location>
        <begin position="29"/>
        <end position="81"/>
    </location>
</feature>
<accession>W9YJV4</accession>
<dbReference type="InterPro" id="IPR003734">
    <property type="entry name" value="DUF155"/>
</dbReference>
<protein>
    <recommendedName>
        <fullName evidence="4">DUF155 domain-containing protein</fullName>
    </recommendedName>
</protein>
<comment type="similarity">
    <text evidence="1">Belongs to the RMD1/sif2 family.</text>
</comment>
<evidence type="ECO:0000256" key="2">
    <source>
        <dbReference type="SAM" id="MobiDB-lite"/>
    </source>
</evidence>
<dbReference type="OrthoDB" id="18302at2759"/>
<name>W9YJV4_9EURO</name>
<gene>
    <name evidence="5" type="ORF">A1O3_02593</name>
</gene>
<feature type="region of interest" description="Disordered" evidence="2">
    <location>
        <begin position="1"/>
        <end position="159"/>
    </location>
</feature>
<dbReference type="Proteomes" id="UP000019478">
    <property type="component" value="Unassembled WGS sequence"/>
</dbReference>
<comment type="caution">
    <text evidence="5">The sequence shown here is derived from an EMBL/GenBank/DDBJ whole genome shotgun (WGS) entry which is preliminary data.</text>
</comment>
<dbReference type="STRING" id="1182542.W9YJV4"/>
<dbReference type="Pfam" id="PF02582">
    <property type="entry name" value="DUF155"/>
    <property type="match status" value="1"/>
</dbReference>
<evidence type="ECO:0000313" key="6">
    <source>
        <dbReference type="Proteomes" id="UP000019478"/>
    </source>
</evidence>
<dbReference type="PANTHER" id="PTHR16255">
    <property type="entry name" value="REQUIRED FOR MEIOTIC NUCLEAR DIVISION PROTEIN 1 HOMOLOG"/>
    <property type="match status" value="1"/>
</dbReference>
<proteinExistence type="inferred from homology"/>
<feature type="compositionally biased region" description="Acidic residues" evidence="2">
    <location>
        <begin position="126"/>
        <end position="135"/>
    </location>
</feature>
<dbReference type="RefSeq" id="XP_007730923.1">
    <property type="nucleotide sequence ID" value="XM_007732733.1"/>
</dbReference>
<dbReference type="AlphaFoldDB" id="W9YJV4"/>
<evidence type="ECO:0000313" key="5">
    <source>
        <dbReference type="EMBL" id="EXJ89526.1"/>
    </source>
</evidence>
<feature type="region of interest" description="Disordered" evidence="2">
    <location>
        <begin position="248"/>
        <end position="278"/>
    </location>
</feature>
<sequence length="548" mass="61398">MAAAVGESSPLLPQHAASVGSPSRLGGRNQRTVTFNPLTSVSMQSGATSSGSLRPVQSPSAALTSSSQPSREQQPMLSAFNSKLRRRNSHGSPLPTTQPFHAAPRAGAQRTTKTIEKLKILPNPDIAEEEPDEESGRDVYSQFTRIKDPTARRDAARLGKADRDRLPRVTAYCIAQGYRLDGIMKFMKSRTRTRGANPKLFDECLYSPYDYEYLKKHDKNKGDSRSNSPVQERIARVMASPRIAPGERRFSDSVVEVEDNKKQRRDDLIDLQDELGGPGMMEESAELAMTATRSSTDLRHPENDDMHQRSNSELSTKVDTPEIFIFDYGTVVIWGMTVQQEQRFLNDMSKFSDAPLPQESVQTENFNFYYTKEYQARIYNDFISLRDPRNYMTKLAISHALSQSVKTSLFEDLVSETIEATSPLPALIAQTGSVNLTRRQLNMQIGELFILRINIHLQGSVLDSPELMWAEPHLEPVYAAVRSYLEIEQRVGLLTERLDVIADLLAVLREQGSRRHGEVLEWIVIVLIAAEILVAAINIVVDLYAGVD</sequence>
<dbReference type="EMBL" id="AMGY01000002">
    <property type="protein sequence ID" value="EXJ89526.1"/>
    <property type="molecule type" value="Genomic_DNA"/>
</dbReference>
<dbReference type="InterPro" id="IPR051624">
    <property type="entry name" value="RMD1/Sad1-interacting"/>
</dbReference>
<keyword evidence="3" id="KW-0812">Transmembrane</keyword>
<dbReference type="PANTHER" id="PTHR16255:SF15">
    <property type="entry name" value="SPORULATION PROTEIN RMD1"/>
    <property type="match status" value="1"/>
</dbReference>
<feature type="compositionally biased region" description="Basic and acidic residues" evidence="2">
    <location>
        <begin position="145"/>
        <end position="159"/>
    </location>
</feature>
<dbReference type="eggNOG" id="KOG2861">
    <property type="taxonomic scope" value="Eukaryota"/>
</dbReference>
<reference evidence="5 6" key="1">
    <citation type="submission" date="2013-03" db="EMBL/GenBank/DDBJ databases">
        <title>The Genome Sequence of Capronia epimyces CBS 606.96.</title>
        <authorList>
            <consortium name="The Broad Institute Genomics Platform"/>
            <person name="Cuomo C."/>
            <person name="de Hoog S."/>
            <person name="Gorbushina A."/>
            <person name="Walker B."/>
            <person name="Young S.K."/>
            <person name="Zeng Q."/>
            <person name="Gargeya S."/>
            <person name="Fitzgerald M."/>
            <person name="Haas B."/>
            <person name="Abouelleil A."/>
            <person name="Allen A.W."/>
            <person name="Alvarado L."/>
            <person name="Arachchi H.M."/>
            <person name="Berlin A.M."/>
            <person name="Chapman S.B."/>
            <person name="Gainer-Dewar J."/>
            <person name="Goldberg J."/>
            <person name="Griggs A."/>
            <person name="Gujja S."/>
            <person name="Hansen M."/>
            <person name="Howarth C."/>
            <person name="Imamovic A."/>
            <person name="Ireland A."/>
            <person name="Larimer J."/>
            <person name="McCowan C."/>
            <person name="Murphy C."/>
            <person name="Pearson M."/>
            <person name="Poon T.W."/>
            <person name="Priest M."/>
            <person name="Roberts A."/>
            <person name="Saif S."/>
            <person name="Shea T."/>
            <person name="Sisk P."/>
            <person name="Sykes S."/>
            <person name="Wortman J."/>
            <person name="Nusbaum C."/>
            <person name="Birren B."/>
        </authorList>
    </citation>
    <scope>NUCLEOTIDE SEQUENCE [LARGE SCALE GENOMIC DNA]</scope>
    <source>
        <strain evidence="5 6">CBS 606.96</strain>
    </source>
</reference>
<keyword evidence="3" id="KW-0472">Membrane</keyword>
<feature type="compositionally biased region" description="Basic and acidic residues" evidence="2">
    <location>
        <begin position="296"/>
        <end position="310"/>
    </location>
</feature>
<evidence type="ECO:0000256" key="1">
    <source>
        <dbReference type="ARBA" id="ARBA00008306"/>
    </source>
</evidence>
<organism evidence="5 6">
    <name type="scientific">Capronia epimyces CBS 606.96</name>
    <dbReference type="NCBI Taxonomy" id="1182542"/>
    <lineage>
        <taxon>Eukaryota</taxon>
        <taxon>Fungi</taxon>
        <taxon>Dikarya</taxon>
        <taxon>Ascomycota</taxon>
        <taxon>Pezizomycotina</taxon>
        <taxon>Eurotiomycetes</taxon>
        <taxon>Chaetothyriomycetidae</taxon>
        <taxon>Chaetothyriales</taxon>
        <taxon>Herpotrichiellaceae</taxon>
        <taxon>Capronia</taxon>
    </lineage>
</organism>
<feature type="region of interest" description="Disordered" evidence="2">
    <location>
        <begin position="295"/>
        <end position="314"/>
    </location>
</feature>
<dbReference type="GeneID" id="19166723"/>
<dbReference type="GO" id="GO:0005739">
    <property type="term" value="C:mitochondrion"/>
    <property type="evidence" value="ECO:0007669"/>
    <property type="project" value="UniProtKB-ARBA"/>
</dbReference>